<gene>
    <name evidence="8" type="ORF">N7U62_21550</name>
</gene>
<dbReference type="PANTHER" id="PTHR43531">
    <property type="entry name" value="PROTEIN ICFG"/>
    <property type="match status" value="1"/>
</dbReference>
<dbReference type="Proteomes" id="UP001300692">
    <property type="component" value="Unassembled WGS sequence"/>
</dbReference>
<keyword evidence="1" id="KW-0145">Chemotaxis</keyword>
<dbReference type="InterPro" id="IPR011123">
    <property type="entry name" value="Y_Y_Y"/>
</dbReference>
<evidence type="ECO:0000313" key="8">
    <source>
        <dbReference type="EMBL" id="MCV9389265.1"/>
    </source>
</evidence>
<dbReference type="Pfam" id="PF00015">
    <property type="entry name" value="MCPsignal"/>
    <property type="match status" value="1"/>
</dbReference>
<dbReference type="CDD" id="cd11386">
    <property type="entry name" value="MCP_signal"/>
    <property type="match status" value="1"/>
</dbReference>
<keyword evidence="9" id="KW-1185">Reference proteome</keyword>
<dbReference type="Gene3D" id="1.10.287.950">
    <property type="entry name" value="Methyl-accepting chemotaxis protein"/>
    <property type="match status" value="1"/>
</dbReference>
<feature type="domain" description="Methyl-accepting transducer" evidence="6">
    <location>
        <begin position="949"/>
        <end position="1185"/>
    </location>
</feature>
<dbReference type="PROSITE" id="PS50111">
    <property type="entry name" value="CHEMOTAXIS_TRANSDUC_2"/>
    <property type="match status" value="1"/>
</dbReference>
<evidence type="ECO:0000259" key="6">
    <source>
        <dbReference type="PROSITE" id="PS50111"/>
    </source>
</evidence>
<comment type="caution">
    <text evidence="8">The sequence shown here is derived from an EMBL/GenBank/DDBJ whole genome shotgun (WGS) entry which is preliminary data.</text>
</comment>
<protein>
    <submittedName>
        <fullName evidence="8">Methyl-accepting chemotaxis protein</fullName>
    </submittedName>
</protein>
<evidence type="ECO:0000256" key="5">
    <source>
        <dbReference type="SAM" id="SignalP"/>
    </source>
</evidence>
<dbReference type="InterPro" id="IPR013783">
    <property type="entry name" value="Ig-like_fold"/>
</dbReference>
<sequence>MKTRLTKVLILLLMVHLSWAGKRDIQVTNYTINNGLSNNRVLDMVQDHQGFMWVATEGGLSRYDGIKFKNHSNDPSDPSTIPGNIIEAIGLTPEGDLILMIKEKGLYKYEMTSESFIPYININEQYKNENHFIVRDIRVDEGGKIWVSATNGLYQLVQGERTESGFQDEFKRIALGVLYHSEPIKDGWMAVSSTDGVKLYHPELDSIVTGEHLSVLMQLKSTFITRYNANNNKLYISMVNGVHTLDMSTMILEELIHTDQTLRARGMVLNKEGNLILSSDNGMLIHDVRSGKTEHFLKNKNINFNTSVLNELCLDRTGNIWIGTWHNGILFVDKNGKKFNRILESPDGTGLTGDMARCIYAEGNKVFIGIDNGGMCVYDKSTDRVSYHLMEGAISNKGKNIKLIEGLSNSEVLVSEPTRLFIYDYINEEIVFEFESPSERKFLFLDMYKDREGTFWVSSAQILYKIENINGQEPYLVEQFHLPNYRGTIQDIFQDQEGRHWLGTSLGLVSFDAQQRQAELFSDMELPILGECVINDMVQLDEVLYLATSSHGLIAYNESKQEVKQFDSSSGLCNNSILDILVANNKDLWLSTAFGLAQFNPQTVGFKNYFKDDGLMSSQFGIKAADADEKGILYFGGYDGIIFFDPKQIKSNSHEPQIAMSHFRLFNEYIDFSHSDLLDRPINQVEEVELDYSQNTFAFEFVALNYSTSTRNHYAYQLEGFDEEWIESGNENIASYTNIDPGNYIFKVKGANNDGLWSKDVKTITITITPPWWETWWFRTAMALLIIVSTVWINRYRAKLRRIEKAKLHQKIKEATEKVEGQNAILQEQSAQLKSAVEETNEVIREAVESGNFQSRIKLAGKEGEWLNLAQSINQLFETIVKPFNAINKIVDAMAKGDLSKRFEEDVKGDVLYLAQNLNSGLNNLSALLQEVTGEVNGIGESAQEMLNTSKEISTSTNEIASTIGEMSRGAQEQVAKIDQSSTLLEGVMKFAEETGQQAEVINTSAVLGVEKSENGMKIIQNLNEDMGRISQHSAGSIDSINTLSAKANDIVRVLNIIKEIASQTNLLALNAAIEAAQAGDAGRGFAVVAEEIRKLAEGSKNSAKEIDQIVTDVLGQTERTTKLIHEMNETVKGGGDSTQKASLAFEEITTSYAETLEMSRKILDSTKQQASDLGRIVETTEGVVVIAEETAAGTEELASSASQLSVGMEGYTYKVMNVSETVERLNRMVNQFQLEQRLESIEWREQMKAL</sequence>
<accession>A0ABT3D0K5</accession>
<dbReference type="Pfam" id="PF18947">
    <property type="entry name" value="HAMP_2"/>
    <property type="match status" value="1"/>
</dbReference>
<evidence type="ECO:0000256" key="1">
    <source>
        <dbReference type="ARBA" id="ARBA00022500"/>
    </source>
</evidence>
<feature type="signal peptide" evidence="5">
    <location>
        <begin position="1"/>
        <end position="20"/>
    </location>
</feature>
<organism evidence="8 9">
    <name type="scientific">Reichenbachiella ulvae</name>
    <dbReference type="NCBI Taxonomy" id="2980104"/>
    <lineage>
        <taxon>Bacteria</taxon>
        <taxon>Pseudomonadati</taxon>
        <taxon>Bacteroidota</taxon>
        <taxon>Cytophagia</taxon>
        <taxon>Cytophagales</taxon>
        <taxon>Reichenbachiellaceae</taxon>
        <taxon>Reichenbachiella</taxon>
    </lineage>
</organism>
<dbReference type="InterPro" id="IPR011110">
    <property type="entry name" value="Reg_prop"/>
</dbReference>
<evidence type="ECO:0000256" key="4">
    <source>
        <dbReference type="SAM" id="Coils"/>
    </source>
</evidence>
<dbReference type="SUPFAM" id="SSF50998">
    <property type="entry name" value="Quinoprotein alcohol dehydrogenase-like"/>
    <property type="match status" value="1"/>
</dbReference>
<evidence type="ECO:0000256" key="2">
    <source>
        <dbReference type="ARBA" id="ARBA00029447"/>
    </source>
</evidence>
<dbReference type="SUPFAM" id="SSF101898">
    <property type="entry name" value="NHL repeat"/>
    <property type="match status" value="1"/>
</dbReference>
<keyword evidence="5" id="KW-0732">Signal</keyword>
<dbReference type="InterPro" id="IPR051310">
    <property type="entry name" value="MCP_chemotaxis"/>
</dbReference>
<dbReference type="Gene3D" id="2.60.40.10">
    <property type="entry name" value="Immunoglobulins"/>
    <property type="match status" value="1"/>
</dbReference>
<dbReference type="CDD" id="cd00146">
    <property type="entry name" value="PKD"/>
    <property type="match status" value="1"/>
</dbReference>
<dbReference type="InterPro" id="IPR003660">
    <property type="entry name" value="HAMP_dom"/>
</dbReference>
<dbReference type="PROSITE" id="PS50885">
    <property type="entry name" value="HAMP"/>
    <property type="match status" value="1"/>
</dbReference>
<dbReference type="SMART" id="SM00283">
    <property type="entry name" value="MA"/>
    <property type="match status" value="1"/>
</dbReference>
<dbReference type="Gene3D" id="2.130.10.10">
    <property type="entry name" value="YVTN repeat-like/Quinoprotein amine dehydrogenase"/>
    <property type="match status" value="3"/>
</dbReference>
<dbReference type="EMBL" id="JAOYOD010000001">
    <property type="protein sequence ID" value="MCV9389265.1"/>
    <property type="molecule type" value="Genomic_DNA"/>
</dbReference>
<keyword evidence="3" id="KW-0807">Transducer</keyword>
<name>A0ABT3D0K5_9BACT</name>
<comment type="similarity">
    <text evidence="2">Belongs to the methyl-accepting chemotaxis (MCP) protein family.</text>
</comment>
<dbReference type="InterPro" id="IPR015943">
    <property type="entry name" value="WD40/YVTN_repeat-like_dom_sf"/>
</dbReference>
<proteinExistence type="inferred from homology"/>
<dbReference type="InterPro" id="IPR004089">
    <property type="entry name" value="MCPsignal_dom"/>
</dbReference>
<dbReference type="InterPro" id="IPR011047">
    <property type="entry name" value="Quinoprotein_ADH-like_sf"/>
</dbReference>
<dbReference type="PANTHER" id="PTHR43531:SF11">
    <property type="entry name" value="METHYL-ACCEPTING CHEMOTAXIS PROTEIN 3"/>
    <property type="match status" value="1"/>
</dbReference>
<dbReference type="RefSeq" id="WP_264140188.1">
    <property type="nucleotide sequence ID" value="NZ_JAOYOD010000001.1"/>
</dbReference>
<dbReference type="SUPFAM" id="SSF58104">
    <property type="entry name" value="Methyl-accepting chemotaxis protein (MCP) signaling domain"/>
    <property type="match status" value="1"/>
</dbReference>
<evidence type="ECO:0000256" key="3">
    <source>
        <dbReference type="PROSITE-ProRule" id="PRU00284"/>
    </source>
</evidence>
<dbReference type="Pfam" id="PF07495">
    <property type="entry name" value="Y_Y_Y"/>
    <property type="match status" value="1"/>
</dbReference>
<evidence type="ECO:0000259" key="7">
    <source>
        <dbReference type="PROSITE" id="PS50885"/>
    </source>
</evidence>
<dbReference type="Pfam" id="PF07494">
    <property type="entry name" value="Reg_prop"/>
    <property type="match status" value="1"/>
</dbReference>
<evidence type="ECO:0000313" key="9">
    <source>
        <dbReference type="Proteomes" id="UP001300692"/>
    </source>
</evidence>
<feature type="coiled-coil region" evidence="4">
    <location>
        <begin position="805"/>
        <end position="846"/>
    </location>
</feature>
<reference evidence="8 9" key="1">
    <citation type="submission" date="2022-10" db="EMBL/GenBank/DDBJ databases">
        <title>Comparative genomics and taxonomic characterization of three novel marine species of genus Reichenbachiella exhibiting antioxidant and polysaccharide degradation activities.</title>
        <authorList>
            <person name="Muhammad N."/>
            <person name="Lee Y.-J."/>
            <person name="Ko J."/>
            <person name="Kim S.-G."/>
        </authorList>
    </citation>
    <scope>NUCLEOTIDE SEQUENCE [LARGE SCALE GENOMIC DNA]</scope>
    <source>
        <strain evidence="8 9">ABR2-5</strain>
    </source>
</reference>
<dbReference type="Gene3D" id="1.20.120.1530">
    <property type="match status" value="1"/>
</dbReference>
<feature type="chain" id="PRO_5046861535" evidence="5">
    <location>
        <begin position="21"/>
        <end position="1251"/>
    </location>
</feature>
<feature type="domain" description="HAMP" evidence="7">
    <location>
        <begin position="878"/>
        <end position="930"/>
    </location>
</feature>
<keyword evidence="4" id="KW-0175">Coiled coil</keyword>